<dbReference type="Proteomes" id="UP000602395">
    <property type="component" value="Unassembled WGS sequence"/>
</dbReference>
<gene>
    <name evidence="3" type="ORF">IDF66_16590</name>
</gene>
<evidence type="ECO:0000259" key="2">
    <source>
        <dbReference type="Pfam" id="PF13338"/>
    </source>
</evidence>
<dbReference type="Pfam" id="PF13338">
    <property type="entry name" value="AbiEi_4"/>
    <property type="match status" value="1"/>
</dbReference>
<proteinExistence type="predicted"/>
<dbReference type="SUPFAM" id="SSF52980">
    <property type="entry name" value="Restriction endonuclease-like"/>
    <property type="match status" value="1"/>
</dbReference>
<dbReference type="InterPro" id="IPR007569">
    <property type="entry name" value="DUF559"/>
</dbReference>
<evidence type="ECO:0000259" key="1">
    <source>
        <dbReference type="Pfam" id="PF04480"/>
    </source>
</evidence>
<feature type="domain" description="AbiEi antitoxin N-terminal" evidence="2">
    <location>
        <begin position="10"/>
        <end position="55"/>
    </location>
</feature>
<name>A0ABR7WEK0_9ACTN</name>
<feature type="domain" description="DUF559" evidence="1">
    <location>
        <begin position="200"/>
        <end position="289"/>
    </location>
</feature>
<organism evidence="3 4">
    <name type="scientific">Gordonia hankookensis</name>
    <dbReference type="NCBI Taxonomy" id="589403"/>
    <lineage>
        <taxon>Bacteria</taxon>
        <taxon>Bacillati</taxon>
        <taxon>Actinomycetota</taxon>
        <taxon>Actinomycetes</taxon>
        <taxon>Mycobacteriales</taxon>
        <taxon>Gordoniaceae</taxon>
        <taxon>Gordonia</taxon>
    </lineage>
</organism>
<dbReference type="EMBL" id="JACWMS010000003">
    <property type="protein sequence ID" value="MBD1321206.1"/>
    <property type="molecule type" value="Genomic_DNA"/>
</dbReference>
<reference evidence="3 4" key="1">
    <citation type="submission" date="2020-09" db="EMBL/GenBank/DDBJ databases">
        <title>Novel species in genus Gordonia.</title>
        <authorList>
            <person name="Zhang G."/>
        </authorList>
    </citation>
    <scope>NUCLEOTIDE SEQUENCE [LARGE SCALE GENOMIC DNA]</scope>
    <source>
        <strain evidence="3 4">ON-33</strain>
    </source>
</reference>
<keyword evidence="4" id="KW-1185">Reference proteome</keyword>
<dbReference type="Pfam" id="PF04480">
    <property type="entry name" value="DUF559"/>
    <property type="match status" value="1"/>
</dbReference>
<dbReference type="Gene3D" id="3.40.960.10">
    <property type="entry name" value="VSR Endonuclease"/>
    <property type="match status" value="1"/>
</dbReference>
<evidence type="ECO:0000313" key="4">
    <source>
        <dbReference type="Proteomes" id="UP000602395"/>
    </source>
</evidence>
<protein>
    <submittedName>
        <fullName evidence="3">DUF559 domain-containing protein</fullName>
    </submittedName>
</protein>
<accession>A0ABR7WEK0</accession>
<evidence type="ECO:0000313" key="3">
    <source>
        <dbReference type="EMBL" id="MBD1321206.1"/>
    </source>
</evidence>
<sequence length="294" mass="31671">MRRIPVTVRDRISAFLASHDGVITTAQALACGLSRSGIQRRVTSGEWLRVTTGVFMASDHQRNARTRVRVATLSVGPAAVSGAGAAAWWHGLVDTFPSQITVFTGTWGRHPRAPAGVRIAHRTLDPVDIVEVAGLLVTGVALTVLDAAGECGPKVIDDALLLRKVKLEQLSAAHARYRSRRGASETSRRLAVLASGARSEAERVTVDLFRAGGITGWRANTEVCGHLADFVFDEKRVVVEIDGSAHHRDAKTFQRDRTKRNAWIAAGWNALNFTWDDITSRGGEVVAQVGAVVG</sequence>
<comment type="caution">
    <text evidence="3">The sequence shown here is derived from an EMBL/GenBank/DDBJ whole genome shotgun (WGS) entry which is preliminary data.</text>
</comment>
<dbReference type="InterPro" id="IPR011335">
    <property type="entry name" value="Restrct_endonuc-II-like"/>
</dbReference>
<dbReference type="InterPro" id="IPR025159">
    <property type="entry name" value="AbiEi_N"/>
</dbReference>